<dbReference type="Pfam" id="PF06296">
    <property type="entry name" value="RelE"/>
    <property type="match status" value="1"/>
</dbReference>
<dbReference type="PIRSF" id="PIRSF039032">
    <property type="entry name" value="HigB-2"/>
    <property type="match status" value="1"/>
</dbReference>
<name>A0AAJ4IH15_9VIBR</name>
<dbReference type="InterPro" id="IPR009387">
    <property type="entry name" value="HigB-2"/>
</dbReference>
<protein>
    <submittedName>
        <fullName evidence="2">Type II toxin-antitoxin system RelE/ParE family toxin</fullName>
    </submittedName>
</protein>
<proteinExistence type="predicted"/>
<evidence type="ECO:0000256" key="1">
    <source>
        <dbReference type="SAM" id="MobiDB-lite"/>
    </source>
</evidence>
<evidence type="ECO:0000313" key="2">
    <source>
        <dbReference type="EMBL" id="QPL56622.1"/>
    </source>
</evidence>
<evidence type="ECO:0000313" key="3">
    <source>
        <dbReference type="Proteomes" id="UP000594435"/>
    </source>
</evidence>
<dbReference type="AlphaFoldDB" id="A0AAJ4IH15"/>
<geneLocation type="plasmid" evidence="2 3">
    <name>pVN20-VB00237</name>
</geneLocation>
<reference evidence="2 3" key="1">
    <citation type="submission" date="2020-11" db="EMBL/GenBank/DDBJ databases">
        <title>Complete and Circularized Genome Assembly of a human isolate of Vibrio navarrensis biotype pommerensis with MiSeq and MinION Sequence Data.</title>
        <authorList>
            <person name="Schwartz K."/>
            <person name="Borowiak M."/>
            <person name="Deneke C."/>
            <person name="Balau V."/>
            <person name="Metelmann C."/>
            <person name="Strauch E."/>
        </authorList>
    </citation>
    <scope>NUCLEOTIDE SEQUENCE [LARGE SCALE GENOMIC DNA]</scope>
    <source>
        <strain evidence="2 3">20-VB00237</strain>
        <plasmid evidence="2 3">pVN20-VB00237</plasmid>
    </source>
</reference>
<dbReference type="RefSeq" id="WP_045570749.1">
    <property type="nucleotide sequence ID" value="NZ_CP065219.1"/>
</dbReference>
<sequence>MSHAIEFVETPLFSSQREELITDEEFRDLQTDIIKNPEVGKLIKGTGGLRKVRLATENGGKSGGYRIIYLYVLPDTVYLILAYKKGRKDSLTDSEKNQLKSFSSELIKKHRSREQETREMLKKKRDKNEYF</sequence>
<feature type="region of interest" description="Disordered" evidence="1">
    <location>
        <begin position="105"/>
        <end position="131"/>
    </location>
</feature>
<keyword evidence="2" id="KW-0614">Plasmid</keyword>
<dbReference type="Proteomes" id="UP000594435">
    <property type="component" value="Plasmid pVN20-VB00237"/>
</dbReference>
<organism evidence="2 3">
    <name type="scientific">Vibrio navarrensis</name>
    <dbReference type="NCBI Taxonomy" id="29495"/>
    <lineage>
        <taxon>Bacteria</taxon>
        <taxon>Pseudomonadati</taxon>
        <taxon>Pseudomonadota</taxon>
        <taxon>Gammaproteobacteria</taxon>
        <taxon>Vibrionales</taxon>
        <taxon>Vibrionaceae</taxon>
        <taxon>Vibrio</taxon>
    </lineage>
</organism>
<feature type="compositionally biased region" description="Basic and acidic residues" evidence="1">
    <location>
        <begin position="113"/>
        <end position="131"/>
    </location>
</feature>
<gene>
    <name evidence="2" type="ORF">I3X05_23530</name>
</gene>
<accession>A0AAJ4IH15</accession>
<dbReference type="EMBL" id="CP065219">
    <property type="protein sequence ID" value="QPL56622.1"/>
    <property type="molecule type" value="Genomic_DNA"/>
</dbReference>